<dbReference type="OrthoDB" id="7959174at2"/>
<gene>
    <name evidence="3" type="ORF">B0537_05060</name>
</gene>
<proteinExistence type="predicted"/>
<evidence type="ECO:0000259" key="2">
    <source>
        <dbReference type="Pfam" id="PF04961"/>
    </source>
</evidence>
<evidence type="ECO:0000313" key="3">
    <source>
        <dbReference type="EMBL" id="AQS58510.1"/>
    </source>
</evidence>
<dbReference type="Gene3D" id="1.20.120.680">
    <property type="entry name" value="Formiminotetrahydrofolate cyclodeaminase monomer, up-and-down helical bundle"/>
    <property type="match status" value="1"/>
</dbReference>
<keyword evidence="1" id="KW-0175">Coiled coil</keyword>
<evidence type="ECO:0000256" key="1">
    <source>
        <dbReference type="SAM" id="Coils"/>
    </source>
</evidence>
<dbReference type="Pfam" id="PF04961">
    <property type="entry name" value="FTCD_C"/>
    <property type="match status" value="1"/>
</dbReference>
<dbReference type="KEGG" id="dfg:B0537_05060"/>
<keyword evidence="4" id="KW-1185">Reference proteome</keyword>
<sequence>MTASYLNWSVEELFTKASAAAPEPGGGAVSAMSGCLGCGMLTMVAQISVNKAKDPDTAREINLLMAGLAEISETLKALAQKDMQAFNQFMEVLALPNKTPEEKKLREDKKQQAALLSAEVPLTIGRNCLAALGWASKIAVLGSKLAISDVAVGVYLLEASLKGALIMVDANVPYLKDKAKVAELLKEKERLILEAEELARDTLQRVKSRMQE</sequence>
<protein>
    <submittedName>
        <fullName evidence="3">Formiminotransferase-cyclodeaminase</fullName>
    </submittedName>
</protein>
<dbReference type="GO" id="GO:0016740">
    <property type="term" value="F:transferase activity"/>
    <property type="evidence" value="ECO:0007669"/>
    <property type="project" value="UniProtKB-KW"/>
</dbReference>
<name>A0A1S6IUP3_9FIRM</name>
<dbReference type="AlphaFoldDB" id="A0A1S6IUP3"/>
<dbReference type="Proteomes" id="UP000189464">
    <property type="component" value="Chromosome"/>
</dbReference>
<dbReference type="InterPro" id="IPR036178">
    <property type="entry name" value="Formintransfe-cycloase-like_sf"/>
</dbReference>
<dbReference type="RefSeq" id="WP_077713463.1">
    <property type="nucleotide sequence ID" value="NZ_CP019698.1"/>
</dbReference>
<feature type="domain" description="Cyclodeaminase/cyclohydrolase" evidence="2">
    <location>
        <begin position="9"/>
        <end position="189"/>
    </location>
</feature>
<dbReference type="STRING" id="1833852.B0537_05060"/>
<organism evidence="3 4">
    <name type="scientific">Desulforamulus ferrireducens</name>
    <dbReference type="NCBI Taxonomy" id="1833852"/>
    <lineage>
        <taxon>Bacteria</taxon>
        <taxon>Bacillati</taxon>
        <taxon>Bacillota</taxon>
        <taxon>Clostridia</taxon>
        <taxon>Eubacteriales</taxon>
        <taxon>Peptococcaceae</taxon>
        <taxon>Desulforamulus</taxon>
    </lineage>
</organism>
<dbReference type="EMBL" id="CP019698">
    <property type="protein sequence ID" value="AQS58510.1"/>
    <property type="molecule type" value="Genomic_DNA"/>
</dbReference>
<dbReference type="SUPFAM" id="SSF101262">
    <property type="entry name" value="Methenyltetrahydrofolate cyclohydrolase-like"/>
    <property type="match status" value="1"/>
</dbReference>
<accession>A0A1S6IUP3</accession>
<evidence type="ECO:0000313" key="4">
    <source>
        <dbReference type="Proteomes" id="UP000189464"/>
    </source>
</evidence>
<keyword evidence="3" id="KW-0808">Transferase</keyword>
<reference evidence="3 4" key="1">
    <citation type="journal article" date="2016" name="Int. J. Syst. Evol. Microbiol.">
        <title>Desulfotomaculum ferrireducens sp. nov., a moderately thermophilic sulfate-reducing and dissimilatory Fe(III)-reducing bacterium isolated from compost.</title>
        <authorList>
            <person name="Yang G."/>
            <person name="Guo J."/>
            <person name="Zhuang L."/>
            <person name="Yuan Y."/>
            <person name="Zhou S."/>
        </authorList>
    </citation>
    <scope>NUCLEOTIDE SEQUENCE [LARGE SCALE GENOMIC DNA]</scope>
    <source>
        <strain evidence="3 4">GSS09</strain>
    </source>
</reference>
<feature type="coiled-coil region" evidence="1">
    <location>
        <begin position="178"/>
        <end position="205"/>
    </location>
</feature>
<dbReference type="InterPro" id="IPR007044">
    <property type="entry name" value="Cyclodeamin/CycHdrlase"/>
</dbReference>